<keyword evidence="4" id="KW-1185">Reference proteome</keyword>
<comment type="caution">
    <text evidence="3">The sequence shown here is derived from an EMBL/GenBank/DDBJ whole genome shotgun (WGS) entry which is preliminary data.</text>
</comment>
<dbReference type="OrthoDB" id="509821at2759"/>
<keyword evidence="2" id="KW-1133">Transmembrane helix</keyword>
<keyword evidence="2" id="KW-0812">Transmembrane</keyword>
<reference evidence="3" key="2">
    <citation type="submission" date="2017-10" db="EMBL/GenBank/DDBJ databases">
        <title>Ladona fulva Genome sequencing and assembly.</title>
        <authorList>
            <person name="Murali S."/>
            <person name="Richards S."/>
            <person name="Bandaranaike D."/>
            <person name="Bellair M."/>
            <person name="Blankenburg K."/>
            <person name="Chao H."/>
            <person name="Dinh H."/>
            <person name="Doddapaneni H."/>
            <person name="Dugan-Rocha S."/>
            <person name="Elkadiri S."/>
            <person name="Gnanaolivu R."/>
            <person name="Hernandez B."/>
            <person name="Skinner E."/>
            <person name="Javaid M."/>
            <person name="Lee S."/>
            <person name="Li M."/>
            <person name="Ming W."/>
            <person name="Munidasa M."/>
            <person name="Muniz J."/>
            <person name="Nguyen L."/>
            <person name="Hughes D."/>
            <person name="Osuji N."/>
            <person name="Pu L.-L."/>
            <person name="Puazo M."/>
            <person name="Qu C."/>
            <person name="Quiroz J."/>
            <person name="Raj R."/>
            <person name="Weissenberger G."/>
            <person name="Xin Y."/>
            <person name="Zou X."/>
            <person name="Han Y."/>
            <person name="Worley K."/>
            <person name="Muzny D."/>
            <person name="Gibbs R."/>
        </authorList>
    </citation>
    <scope>NUCLEOTIDE SEQUENCE</scope>
    <source>
        <strain evidence="3">Sampled in the wild</strain>
    </source>
</reference>
<dbReference type="AlphaFoldDB" id="A0A8K0KRS4"/>
<feature type="transmembrane region" description="Helical" evidence="2">
    <location>
        <begin position="30"/>
        <end position="46"/>
    </location>
</feature>
<feature type="region of interest" description="Disordered" evidence="1">
    <location>
        <begin position="274"/>
        <end position="301"/>
    </location>
</feature>
<organism evidence="3 4">
    <name type="scientific">Ladona fulva</name>
    <name type="common">Scarce chaser dragonfly</name>
    <name type="synonym">Libellula fulva</name>
    <dbReference type="NCBI Taxonomy" id="123851"/>
    <lineage>
        <taxon>Eukaryota</taxon>
        <taxon>Metazoa</taxon>
        <taxon>Ecdysozoa</taxon>
        <taxon>Arthropoda</taxon>
        <taxon>Hexapoda</taxon>
        <taxon>Insecta</taxon>
        <taxon>Pterygota</taxon>
        <taxon>Palaeoptera</taxon>
        <taxon>Odonata</taxon>
        <taxon>Epiprocta</taxon>
        <taxon>Anisoptera</taxon>
        <taxon>Libelluloidea</taxon>
        <taxon>Libellulidae</taxon>
        <taxon>Ladona</taxon>
    </lineage>
</organism>
<accession>A0A8K0KRS4</accession>
<gene>
    <name evidence="3" type="ORF">J437_LFUL000799</name>
</gene>
<feature type="region of interest" description="Disordered" evidence="1">
    <location>
        <begin position="114"/>
        <end position="136"/>
    </location>
</feature>
<sequence>MSRSPRYISRSPVVEDTFNMISVVNKANQSFFWAAANLSFLAILLYDIIYQCPSYTSAVYYGEVVLAIVLSLNTVVHVTRYIHAKWWLRPVVLTKKQRLLMGIEDLGSHFKNPEKLESKVSSPAETGQQRSPSPVRLTPKKLFFSQSSSTNISTMTTLGSPSSLNSSMFGNSSASILSSPNYSQSSPSWLYHRASPGMPNLSPALGTPIYSSNVPIPTLTPYPLTSANIGSSASSPGHIYTPVTTSPNEVGRITPKSPLESSFIGDLQPQSGVLSTPVSTMKSPQWSPVTPVSTPTSFSPTGTQSQLSSIYRCTYQLSPLMSVLQSSGRADSKKRDETLSPLSPQSATGTGSALAHVSDIWQRCGASVNNLERWTMNLRLWISQTVVERVVHEIDQVNEALGWDSSSGGGKETILEEQGIGHVSLERLRTASQLPHILSAAPNLPLIIPFLEATPNQKFLVGRLRKLAEGGCMSSFNWNGDLDRSTNAQQASEVSQCPTDAFIVAHLFATYLDMQMPSLPSAAVLFSQDKTPASVLSPAQAPTALSPAAQTAFFPLPLESPETRPFSIRHFARTPEELVRKKRGAEEGGGHMIIYQARQTPPHFQLVTTEEIFDVGKGRNNLFHTILLFLNQIKTKEHGMLGRVSLGKSGINLLWVIDGE</sequence>
<dbReference type="Proteomes" id="UP000792457">
    <property type="component" value="Unassembled WGS sequence"/>
</dbReference>
<name>A0A8K0KRS4_LADFU</name>
<feature type="compositionally biased region" description="Low complexity" evidence="1">
    <location>
        <begin position="283"/>
        <end position="301"/>
    </location>
</feature>
<proteinExistence type="predicted"/>
<feature type="compositionally biased region" description="Polar residues" evidence="1">
    <location>
        <begin position="119"/>
        <end position="132"/>
    </location>
</feature>
<reference evidence="3" key="1">
    <citation type="submission" date="2013-04" db="EMBL/GenBank/DDBJ databases">
        <authorList>
            <person name="Qu J."/>
            <person name="Murali S.C."/>
            <person name="Bandaranaike D."/>
            <person name="Bellair M."/>
            <person name="Blankenburg K."/>
            <person name="Chao H."/>
            <person name="Dinh H."/>
            <person name="Doddapaneni H."/>
            <person name="Downs B."/>
            <person name="Dugan-Rocha S."/>
            <person name="Elkadiri S."/>
            <person name="Gnanaolivu R.D."/>
            <person name="Hernandez B."/>
            <person name="Javaid M."/>
            <person name="Jayaseelan J.C."/>
            <person name="Lee S."/>
            <person name="Li M."/>
            <person name="Ming W."/>
            <person name="Munidasa M."/>
            <person name="Muniz J."/>
            <person name="Nguyen L."/>
            <person name="Ongeri F."/>
            <person name="Osuji N."/>
            <person name="Pu L.-L."/>
            <person name="Puazo M."/>
            <person name="Qu C."/>
            <person name="Quiroz J."/>
            <person name="Raj R."/>
            <person name="Weissenberger G."/>
            <person name="Xin Y."/>
            <person name="Zou X."/>
            <person name="Han Y."/>
            <person name="Richards S."/>
            <person name="Worley K."/>
            <person name="Muzny D."/>
            <person name="Gibbs R."/>
        </authorList>
    </citation>
    <scope>NUCLEOTIDE SEQUENCE</scope>
    <source>
        <strain evidence="3">Sampled in the wild</strain>
    </source>
</reference>
<evidence type="ECO:0000256" key="1">
    <source>
        <dbReference type="SAM" id="MobiDB-lite"/>
    </source>
</evidence>
<keyword evidence="2" id="KW-0472">Membrane</keyword>
<evidence type="ECO:0000313" key="4">
    <source>
        <dbReference type="Proteomes" id="UP000792457"/>
    </source>
</evidence>
<dbReference type="Pfam" id="PF09786">
    <property type="entry name" value="CytochromB561_N"/>
    <property type="match status" value="1"/>
</dbReference>
<evidence type="ECO:0000313" key="3">
    <source>
        <dbReference type="EMBL" id="KAG8240324.1"/>
    </source>
</evidence>
<feature type="compositionally biased region" description="Polar residues" evidence="1">
    <location>
        <begin position="340"/>
        <end position="350"/>
    </location>
</feature>
<dbReference type="PANTHER" id="PTHR21780:SF0">
    <property type="entry name" value="TRANSMEMBRANE PROTEIN 209"/>
    <property type="match status" value="1"/>
</dbReference>
<evidence type="ECO:0008006" key="5">
    <source>
        <dbReference type="Google" id="ProtNLM"/>
    </source>
</evidence>
<dbReference type="PANTHER" id="PTHR21780">
    <property type="entry name" value="TRANSMEMBRANE PROTEIN 209"/>
    <property type="match status" value="1"/>
</dbReference>
<protein>
    <recommendedName>
        <fullName evidence="5">Transmembrane protein 209</fullName>
    </recommendedName>
</protein>
<dbReference type="InterPro" id="IPR019176">
    <property type="entry name" value="Cytochrome_B561-rel"/>
</dbReference>
<feature type="transmembrane region" description="Helical" evidence="2">
    <location>
        <begin position="58"/>
        <end position="79"/>
    </location>
</feature>
<evidence type="ECO:0000256" key="2">
    <source>
        <dbReference type="SAM" id="Phobius"/>
    </source>
</evidence>
<dbReference type="GO" id="GO:0016020">
    <property type="term" value="C:membrane"/>
    <property type="evidence" value="ECO:0007669"/>
    <property type="project" value="TreeGrafter"/>
</dbReference>
<dbReference type="EMBL" id="KZ312450">
    <property type="protein sequence ID" value="KAG8240324.1"/>
    <property type="molecule type" value="Genomic_DNA"/>
</dbReference>
<feature type="region of interest" description="Disordered" evidence="1">
    <location>
        <begin position="326"/>
        <end position="350"/>
    </location>
</feature>